<dbReference type="PANTHER" id="PTHR10981:SF0">
    <property type="entry name" value="BATTENIN"/>
    <property type="match status" value="1"/>
</dbReference>
<keyword evidence="5 7" id="KW-0472">Membrane</keyword>
<comment type="subcellular location">
    <subcellularLocation>
        <location evidence="1">Endomembrane system</location>
        <topology evidence="1">Multi-pass membrane protein</topology>
    </subcellularLocation>
</comment>
<organism evidence="8 9">
    <name type="scientific">Linnemannia hyalina</name>
    <dbReference type="NCBI Taxonomy" id="64524"/>
    <lineage>
        <taxon>Eukaryota</taxon>
        <taxon>Fungi</taxon>
        <taxon>Fungi incertae sedis</taxon>
        <taxon>Mucoromycota</taxon>
        <taxon>Mortierellomycotina</taxon>
        <taxon>Mortierellomycetes</taxon>
        <taxon>Mortierellales</taxon>
        <taxon>Mortierellaceae</taxon>
        <taxon>Linnemannia</taxon>
    </lineage>
</organism>
<proteinExistence type="predicted"/>
<dbReference type="InterPro" id="IPR032675">
    <property type="entry name" value="LRR_dom_sf"/>
</dbReference>
<evidence type="ECO:0000256" key="1">
    <source>
        <dbReference type="ARBA" id="ARBA00004127"/>
    </source>
</evidence>
<comment type="caution">
    <text evidence="8">The sequence shown here is derived from an EMBL/GenBank/DDBJ whole genome shotgun (WGS) entry which is preliminary data.</text>
</comment>
<dbReference type="Pfam" id="PF02487">
    <property type="entry name" value="CLN3"/>
    <property type="match status" value="2"/>
</dbReference>
<evidence type="ECO:0000313" key="9">
    <source>
        <dbReference type="Proteomes" id="UP000707451"/>
    </source>
</evidence>
<evidence type="ECO:0000256" key="3">
    <source>
        <dbReference type="ARBA" id="ARBA00022692"/>
    </source>
</evidence>
<keyword evidence="4 7" id="KW-1133">Transmembrane helix</keyword>
<dbReference type="GO" id="GO:0005773">
    <property type="term" value="C:vacuole"/>
    <property type="evidence" value="ECO:0007669"/>
    <property type="project" value="TreeGrafter"/>
</dbReference>
<evidence type="ECO:0000256" key="7">
    <source>
        <dbReference type="SAM" id="Phobius"/>
    </source>
</evidence>
<keyword evidence="9" id="KW-1185">Reference proteome</keyword>
<name>A0A9P8BNA1_9FUNG</name>
<gene>
    <name evidence="8" type="primary">BTN1</name>
    <name evidence="8" type="ORF">KI688_006629</name>
</gene>
<keyword evidence="2" id="KW-0813">Transport</keyword>
<feature type="transmembrane region" description="Helical" evidence="7">
    <location>
        <begin position="336"/>
        <end position="355"/>
    </location>
</feature>
<evidence type="ECO:0000256" key="6">
    <source>
        <dbReference type="SAM" id="MobiDB-lite"/>
    </source>
</evidence>
<feature type="compositionally biased region" description="Polar residues" evidence="6">
    <location>
        <begin position="213"/>
        <end position="252"/>
    </location>
</feature>
<feature type="transmembrane region" description="Helical" evidence="7">
    <location>
        <begin position="79"/>
        <end position="101"/>
    </location>
</feature>
<dbReference type="GO" id="GO:0016020">
    <property type="term" value="C:membrane"/>
    <property type="evidence" value="ECO:0007669"/>
    <property type="project" value="InterPro"/>
</dbReference>
<accession>A0A9P8BNA1</accession>
<dbReference type="EMBL" id="JAHRHY010000021">
    <property type="protein sequence ID" value="KAG9061913.1"/>
    <property type="molecule type" value="Genomic_DNA"/>
</dbReference>
<dbReference type="GO" id="GO:0012505">
    <property type="term" value="C:endomembrane system"/>
    <property type="evidence" value="ECO:0007669"/>
    <property type="project" value="UniProtKB-SubCell"/>
</dbReference>
<dbReference type="Proteomes" id="UP000707451">
    <property type="component" value="Unassembled WGS sequence"/>
</dbReference>
<dbReference type="PANTHER" id="PTHR10981">
    <property type="entry name" value="BATTENIN"/>
    <property type="match status" value="1"/>
</dbReference>
<feature type="transmembrane region" description="Helical" evidence="7">
    <location>
        <begin position="107"/>
        <end position="127"/>
    </location>
</feature>
<dbReference type="Gene3D" id="3.80.10.10">
    <property type="entry name" value="Ribonuclease Inhibitor"/>
    <property type="match status" value="1"/>
</dbReference>
<evidence type="ECO:0000256" key="5">
    <source>
        <dbReference type="ARBA" id="ARBA00023136"/>
    </source>
</evidence>
<evidence type="ECO:0000313" key="8">
    <source>
        <dbReference type="EMBL" id="KAG9061913.1"/>
    </source>
</evidence>
<feature type="transmembrane region" description="Helical" evidence="7">
    <location>
        <begin position="12"/>
        <end position="31"/>
    </location>
</feature>
<sequence length="693" mass="77155">MGHSIHSYGVISVNNLIYVVILSAAVDLVGAKVPKLIAQAETISVRLLGVMMASLSSGLGELTFLMLSSFYRLEMVSAWSSGTGGAGLLGALLFLTLTSWLRLSVPQTLAVVSLFPVLLLIAYFVILTNATSPASRQQAAGARYRPLATSNPIFTINNNEERLLSTTDHHQSPRAPNWDPSSAYLAPQFAKPTSPPSLHSMNGVMDDTGASRFDQQQDQHGNGSSNTQTEGSTLPTSSGRTSPPSIVPTNDNSSASSASFSMPLAVPPWDLTPPSWDAFQHRAEPTSINTLLAATDPDDPNFVSPFRESEESGSGRRMAVYKPQPNEEMTMQEKRVMARSLLVPFMLPLFLVYFAEYTMNQGVLPVVLFPLEKTPFTHMRDILSMTPEEKSLLWELSVLRMGLEYYWLGLPVCGLNQLCVDGKSRNEASTSTVRLLHTYRRLSFLSEPAQRAFLRHSRYVRSRQTRFFRPIKALLEAPDLCLETIDILNNNLHSDVIDPCMSADSEALLIALLKKSPHLRTLRIKRSPKVSLPLLNIIATVLPRFRLLSLFCPQGMPWVSPATMKAFLEACSPETEQLSAWVIVEEDNEEQVESPLWELKDKDKHACEIERKHHQCFISDGHDSVSDHSSQKSPPSHPALHMLCLSGYFYDHEEDVVMPFLRGCKNLQMIESPRRVPKRQVLDHRQLSDTSCD</sequence>
<feature type="region of interest" description="Disordered" evidence="6">
    <location>
        <begin position="166"/>
        <end position="260"/>
    </location>
</feature>
<feature type="transmembrane region" description="Helical" evidence="7">
    <location>
        <begin position="43"/>
        <end position="67"/>
    </location>
</feature>
<dbReference type="InterPro" id="IPR003492">
    <property type="entry name" value="Battenin_disease_Cln3"/>
</dbReference>
<evidence type="ECO:0000256" key="2">
    <source>
        <dbReference type="ARBA" id="ARBA00022448"/>
    </source>
</evidence>
<dbReference type="AlphaFoldDB" id="A0A9P8BNA1"/>
<protein>
    <submittedName>
        <fullName evidence="8">Battenin CLN3 protein</fullName>
    </submittedName>
</protein>
<dbReference type="GO" id="GO:0051453">
    <property type="term" value="P:regulation of intracellular pH"/>
    <property type="evidence" value="ECO:0007669"/>
    <property type="project" value="TreeGrafter"/>
</dbReference>
<dbReference type="OrthoDB" id="5965864at2759"/>
<keyword evidence="3 7" id="KW-0812">Transmembrane</keyword>
<evidence type="ECO:0000256" key="4">
    <source>
        <dbReference type="ARBA" id="ARBA00022989"/>
    </source>
</evidence>
<reference evidence="8" key="1">
    <citation type="submission" date="2021-06" db="EMBL/GenBank/DDBJ databases">
        <title>Genome Sequence of Mortierella hyaline Strain SCG-10, a Cold-Adapted, Nitrate-Reducing Fungus Isolated from Soil in Minnesota, USA.</title>
        <authorList>
            <person name="Aldossari N."/>
        </authorList>
    </citation>
    <scope>NUCLEOTIDE SEQUENCE</scope>
    <source>
        <strain evidence="8">SCG-10</strain>
    </source>
</reference>